<protein>
    <submittedName>
        <fullName evidence="1">Uncharacterized protein</fullName>
    </submittedName>
</protein>
<dbReference type="Proteomes" id="UP000245870">
    <property type="component" value="Unassembled WGS sequence"/>
</dbReference>
<reference evidence="1 2" key="1">
    <citation type="submission" date="2018-05" db="EMBL/GenBank/DDBJ databases">
        <title>Genomic Encyclopedia of Type Strains, Phase IV (KMG-IV): sequencing the most valuable type-strain genomes for metagenomic binning, comparative biology and taxonomic classification.</title>
        <authorList>
            <person name="Goeker M."/>
        </authorList>
    </citation>
    <scope>NUCLEOTIDE SEQUENCE [LARGE SCALE GENOMIC DNA]</scope>
    <source>
        <strain evidence="1 2">DSM 100333</strain>
    </source>
</reference>
<name>A0A2U0TWG0_9BACT</name>
<sequence length="45" mass="5185">MFCKLLINRILQCFWSCGVFDEISLCPDWAFIAMRLISQGDAIES</sequence>
<evidence type="ECO:0000313" key="1">
    <source>
        <dbReference type="EMBL" id="PVX47923.1"/>
    </source>
</evidence>
<dbReference type="AlphaFoldDB" id="A0A2U0TWG0"/>
<dbReference type="EMBL" id="QENY01000030">
    <property type="protein sequence ID" value="PVX47923.1"/>
    <property type="molecule type" value="Genomic_DNA"/>
</dbReference>
<evidence type="ECO:0000313" key="2">
    <source>
        <dbReference type="Proteomes" id="UP000245870"/>
    </source>
</evidence>
<accession>A0A2U0TWG0</accession>
<proteinExistence type="predicted"/>
<gene>
    <name evidence="1" type="ORF">C7379_13015</name>
</gene>
<organism evidence="1 2">
    <name type="scientific">Hallella colorans</name>
    <dbReference type="NCBI Taxonomy" id="1703337"/>
    <lineage>
        <taxon>Bacteria</taxon>
        <taxon>Pseudomonadati</taxon>
        <taxon>Bacteroidota</taxon>
        <taxon>Bacteroidia</taxon>
        <taxon>Bacteroidales</taxon>
        <taxon>Prevotellaceae</taxon>
        <taxon>Hallella</taxon>
    </lineage>
</organism>
<keyword evidence="2" id="KW-1185">Reference proteome</keyword>
<comment type="caution">
    <text evidence="1">The sequence shown here is derived from an EMBL/GenBank/DDBJ whole genome shotgun (WGS) entry which is preliminary data.</text>
</comment>